<evidence type="ECO:0000256" key="1">
    <source>
        <dbReference type="SAM" id="Phobius"/>
    </source>
</evidence>
<evidence type="ECO:0008006" key="4">
    <source>
        <dbReference type="Google" id="ProtNLM"/>
    </source>
</evidence>
<evidence type="ECO:0000313" key="2">
    <source>
        <dbReference type="EMBL" id="NER08916.1"/>
    </source>
</evidence>
<dbReference type="EMBL" id="JAABOP010000001">
    <property type="protein sequence ID" value="NER08916.1"/>
    <property type="molecule type" value="Genomic_DNA"/>
</dbReference>
<dbReference type="Pfam" id="PF03350">
    <property type="entry name" value="UPF0114"/>
    <property type="match status" value="1"/>
</dbReference>
<keyword evidence="1" id="KW-0472">Membrane</keyword>
<dbReference type="RefSeq" id="WP_163691006.1">
    <property type="nucleotide sequence ID" value="NZ_FXTW01000001.1"/>
</dbReference>
<sequence length="155" mass="17205">MRIERMFRIRYLALVICILFLICGFISIGLGVKHIVLSILEVGKGAQGKPGIPLIEAVDTLLFSLVVLILCAGIFKLFVGFNNNIGEGPVIAEIKTFKDLKILLWETLLLTLTVWTALGFFEHPNNLKFEQLILPISILLMAAALKLVKGFRIGK</sequence>
<reference evidence="2 3" key="1">
    <citation type="submission" date="2020-01" db="EMBL/GenBank/DDBJ databases">
        <title>Muriicola jejuensis KCTC 22299.</title>
        <authorList>
            <person name="Wang G."/>
        </authorList>
    </citation>
    <scope>NUCLEOTIDE SEQUENCE [LARGE SCALE GENOMIC DNA]</scope>
    <source>
        <strain evidence="2 3">KCTC 22299</strain>
    </source>
</reference>
<organism evidence="2 3">
    <name type="scientific">Muriicola jejuensis</name>
    <dbReference type="NCBI Taxonomy" id="504488"/>
    <lineage>
        <taxon>Bacteria</taxon>
        <taxon>Pseudomonadati</taxon>
        <taxon>Bacteroidota</taxon>
        <taxon>Flavobacteriia</taxon>
        <taxon>Flavobacteriales</taxon>
        <taxon>Flavobacteriaceae</taxon>
        <taxon>Muriicola</taxon>
    </lineage>
</organism>
<feature type="transmembrane region" description="Helical" evidence="1">
    <location>
        <begin position="132"/>
        <end position="148"/>
    </location>
</feature>
<name>A0A6P0UFN7_9FLAO</name>
<dbReference type="InterPro" id="IPR005134">
    <property type="entry name" value="UPF0114"/>
</dbReference>
<dbReference type="Proteomes" id="UP000468443">
    <property type="component" value="Unassembled WGS sequence"/>
</dbReference>
<evidence type="ECO:0000313" key="3">
    <source>
        <dbReference type="Proteomes" id="UP000468443"/>
    </source>
</evidence>
<keyword evidence="1" id="KW-1133">Transmembrane helix</keyword>
<feature type="transmembrane region" description="Helical" evidence="1">
    <location>
        <begin position="60"/>
        <end position="81"/>
    </location>
</feature>
<feature type="transmembrane region" description="Helical" evidence="1">
    <location>
        <begin position="102"/>
        <end position="120"/>
    </location>
</feature>
<gene>
    <name evidence="2" type="ORF">GWK09_00145</name>
</gene>
<protein>
    <recommendedName>
        <fullName evidence="4">YqhA family protein</fullName>
    </recommendedName>
</protein>
<comment type="caution">
    <text evidence="2">The sequence shown here is derived from an EMBL/GenBank/DDBJ whole genome shotgun (WGS) entry which is preliminary data.</text>
</comment>
<feature type="transmembrane region" description="Helical" evidence="1">
    <location>
        <begin position="12"/>
        <end position="40"/>
    </location>
</feature>
<accession>A0A6P0UFN7</accession>
<dbReference type="AlphaFoldDB" id="A0A6P0UFN7"/>
<proteinExistence type="predicted"/>
<keyword evidence="1" id="KW-0812">Transmembrane</keyword>
<keyword evidence="3" id="KW-1185">Reference proteome</keyword>